<comment type="caution">
    <text evidence="1">The sequence shown here is derived from an EMBL/GenBank/DDBJ whole genome shotgun (WGS) entry which is preliminary data.</text>
</comment>
<proteinExistence type="predicted"/>
<accession>A0A5N1GMZ6</accession>
<evidence type="ECO:0000313" key="1">
    <source>
        <dbReference type="EMBL" id="KAA9302363.1"/>
    </source>
</evidence>
<evidence type="ECO:0000313" key="2">
    <source>
        <dbReference type="Proteomes" id="UP000327148"/>
    </source>
</evidence>
<dbReference type="GO" id="GO:0015031">
    <property type="term" value="P:protein transport"/>
    <property type="evidence" value="ECO:0007669"/>
    <property type="project" value="InterPro"/>
</dbReference>
<dbReference type="InterPro" id="IPR022372">
    <property type="entry name" value="Accessory_SS_Asp1"/>
</dbReference>
<gene>
    <name evidence="1" type="primary">asp1</name>
    <name evidence="1" type="ORF">F6I03_03860</name>
</gene>
<reference evidence="1 2" key="1">
    <citation type="submission" date="2019-09" db="EMBL/GenBank/DDBJ databases">
        <title>Draft genome sequence assemblies of isolates from the urinary tract.</title>
        <authorList>
            <person name="Mores C.R."/>
            <person name="Putonti C."/>
            <person name="Wolfe A.J."/>
        </authorList>
    </citation>
    <scope>NUCLEOTIDE SEQUENCE [LARGE SCALE GENOMIC DNA]</scope>
    <source>
        <strain evidence="1 2">UMB623</strain>
    </source>
</reference>
<dbReference type="NCBIfam" id="TIGR03713">
    <property type="entry name" value="acc_sec_asp1"/>
    <property type="match status" value="1"/>
</dbReference>
<dbReference type="AlphaFoldDB" id="A0A5N1GMZ6"/>
<organism evidence="1 2">
    <name type="scientific">Aerococcus sanguinicola</name>
    <dbReference type="NCBI Taxonomy" id="119206"/>
    <lineage>
        <taxon>Bacteria</taxon>
        <taxon>Bacillati</taxon>
        <taxon>Bacillota</taxon>
        <taxon>Bacilli</taxon>
        <taxon>Lactobacillales</taxon>
        <taxon>Aerococcaceae</taxon>
        <taxon>Aerococcus</taxon>
    </lineage>
</organism>
<dbReference type="Pfam" id="PF16993">
    <property type="entry name" value="Asp1"/>
    <property type="match status" value="1"/>
</dbReference>
<name>A0A5N1GMZ6_9LACT</name>
<protein>
    <submittedName>
        <fullName evidence="1">Accessory Sec system protein Asp1</fullName>
    </submittedName>
</protein>
<dbReference type="Proteomes" id="UP000327148">
    <property type="component" value="Unassembled WGS sequence"/>
</dbReference>
<dbReference type="OrthoDB" id="9767875at2"/>
<dbReference type="EMBL" id="VYWO01000001">
    <property type="protein sequence ID" value="KAA9302363.1"/>
    <property type="molecule type" value="Genomic_DNA"/>
</dbReference>
<dbReference type="RefSeq" id="WP_070626203.1">
    <property type="nucleotide sequence ID" value="NZ_VYWO01000001.1"/>
</dbReference>
<sequence>MYYFVPSWYLGDQSWDESHLSYDQLFFDDTINQMRIFHEAGETIELLLLNYMPHLRNRLHDQVLDRIPYWSVFDAVQGFEDAPSQALLLEDLVWPGRIQFVPTPFAMLAYLEGEHYADINYSSEGWIHDVVFYKDRCKEKNLVFDDRGYLSSAYYYNAKEHLVRHDFFNSSGQRILSHDYQTGQVTSWSDRFPRVFDTMTHFIRAQVTDYFSDHLSQKDVLVIANDKQHDDLLLAAGPKGKKVYSIFSRRPLDKKSNLLDQADLVIVDSEASQGILRDSDSKQAENILNLTPFDTRLQLGLSQRVKALRVFYQLDGVTDSQVQEFLELMLKKIKADRRIEVILAGFRLSYEREGVLKDIVQTFEEKIHPVQQEVEDFEDKLPDDEQLPAFQLRNLQTDKDLIQEFQTTRLVIDLAKTPNLYTQIAAISAGIPQINQVTTAYVDHKKNGWIAKNRDQLSEGIDYYLQGLKHWNEALVYAVDKINRYHGNEIVEAWQAYLGEKTSDKSIADRNK</sequence>